<comment type="caution">
    <text evidence="1">The sequence shown here is derived from an EMBL/GenBank/DDBJ whole genome shotgun (WGS) entry which is preliminary data.</text>
</comment>
<protein>
    <submittedName>
        <fullName evidence="1">Acyl-CoA thioesterase</fullName>
    </submittedName>
</protein>
<dbReference type="InterPro" id="IPR029069">
    <property type="entry name" value="HotDog_dom_sf"/>
</dbReference>
<evidence type="ECO:0000313" key="2">
    <source>
        <dbReference type="Proteomes" id="UP000677913"/>
    </source>
</evidence>
<reference evidence="1" key="1">
    <citation type="submission" date="2021-04" db="EMBL/GenBank/DDBJ databases">
        <title>Genome based classification of Actinospica acidithermotolerans sp. nov., an actinobacterium isolated from an Indonesian hot spring.</title>
        <authorList>
            <person name="Kusuma A.B."/>
            <person name="Putra K.E."/>
            <person name="Nafisah S."/>
            <person name="Loh J."/>
            <person name="Nouioui I."/>
            <person name="Goodfellow M."/>
        </authorList>
    </citation>
    <scope>NUCLEOTIDE SEQUENCE</scope>
    <source>
        <strain evidence="1">DSM 45618</strain>
    </source>
</reference>
<dbReference type="PANTHER" id="PTHR31793:SF24">
    <property type="entry name" value="LONG-CHAIN ACYL-COA THIOESTERASE FADM"/>
    <property type="match status" value="1"/>
</dbReference>
<evidence type="ECO:0000313" key="1">
    <source>
        <dbReference type="EMBL" id="MBS2963903.1"/>
    </source>
</evidence>
<proteinExistence type="predicted"/>
<organism evidence="1 2">
    <name type="scientific">Actinocrinis puniceicyclus</name>
    <dbReference type="NCBI Taxonomy" id="977794"/>
    <lineage>
        <taxon>Bacteria</taxon>
        <taxon>Bacillati</taxon>
        <taxon>Actinomycetota</taxon>
        <taxon>Actinomycetes</taxon>
        <taxon>Catenulisporales</taxon>
        <taxon>Actinospicaceae</taxon>
        <taxon>Actinocrinis</taxon>
    </lineage>
</organism>
<dbReference type="GO" id="GO:0047617">
    <property type="term" value="F:fatty acyl-CoA hydrolase activity"/>
    <property type="evidence" value="ECO:0007669"/>
    <property type="project" value="TreeGrafter"/>
</dbReference>
<name>A0A8J7WMA0_9ACTN</name>
<dbReference type="PANTHER" id="PTHR31793">
    <property type="entry name" value="4-HYDROXYBENZOYL-COA THIOESTERASE FAMILY MEMBER"/>
    <property type="match status" value="1"/>
</dbReference>
<dbReference type="CDD" id="cd00586">
    <property type="entry name" value="4HBT"/>
    <property type="match status" value="1"/>
</dbReference>
<sequence>MDAFGHVNNVVYLRYLEQARVEWMFTTAKQAGVAQFSLGTVVARHEIEYRRPLVYRPEPVRVETWVTRISNASFTVAYEVKDDEALYAIAETILVPYDLGAERPRRITADERDYLKPYLAAEPAKTRYR</sequence>
<dbReference type="EMBL" id="JAGSXH010000037">
    <property type="protein sequence ID" value="MBS2963903.1"/>
    <property type="molecule type" value="Genomic_DNA"/>
</dbReference>
<dbReference type="Gene3D" id="3.10.129.10">
    <property type="entry name" value="Hotdog Thioesterase"/>
    <property type="match status" value="1"/>
</dbReference>
<keyword evidence="2" id="KW-1185">Reference proteome</keyword>
<dbReference type="InterPro" id="IPR050563">
    <property type="entry name" value="4-hydroxybenzoyl-CoA_TE"/>
</dbReference>
<dbReference type="Pfam" id="PF13279">
    <property type="entry name" value="4HBT_2"/>
    <property type="match status" value="1"/>
</dbReference>
<accession>A0A8J7WMA0</accession>
<dbReference type="AlphaFoldDB" id="A0A8J7WMA0"/>
<gene>
    <name evidence="1" type="ORF">KGA66_12670</name>
</gene>
<dbReference type="SUPFAM" id="SSF54637">
    <property type="entry name" value="Thioesterase/thiol ester dehydrase-isomerase"/>
    <property type="match status" value="1"/>
</dbReference>
<dbReference type="Proteomes" id="UP000677913">
    <property type="component" value="Unassembled WGS sequence"/>
</dbReference>